<dbReference type="InterPro" id="IPR014710">
    <property type="entry name" value="RmlC-like_jellyroll"/>
</dbReference>
<comment type="caution">
    <text evidence="2">The sequence shown here is derived from an EMBL/GenBank/DDBJ whole genome shotgun (WGS) entry which is preliminary data.</text>
</comment>
<dbReference type="EMBL" id="AASE01000002">
    <property type="protein sequence ID" value="EAT59790.1"/>
    <property type="molecule type" value="Genomic_DNA"/>
</dbReference>
<protein>
    <recommendedName>
        <fullName evidence="1">Cupin fold metalloprotein WbuC cupin domain-containing protein</fullName>
    </recommendedName>
</protein>
<organism evidence="2 3">
    <name type="scientific">Chlorobium ferrooxidans DSM 13031</name>
    <dbReference type="NCBI Taxonomy" id="377431"/>
    <lineage>
        <taxon>Bacteria</taxon>
        <taxon>Pseudomonadati</taxon>
        <taxon>Chlorobiota</taxon>
        <taxon>Chlorobiia</taxon>
        <taxon>Chlorobiales</taxon>
        <taxon>Chlorobiaceae</taxon>
        <taxon>Chlorobium/Pelodictyon group</taxon>
        <taxon>Chlorobium</taxon>
    </lineage>
</organism>
<dbReference type="SUPFAM" id="SSF51182">
    <property type="entry name" value="RmlC-like cupins"/>
    <property type="match status" value="1"/>
</dbReference>
<reference evidence="2 3" key="2">
    <citation type="submission" date="2006-07" db="EMBL/GenBank/DDBJ databases">
        <title>Sequencing of the draft genome and assembly of Chlorobium ferroxidans DSM 13031.</title>
        <authorList>
            <consortium name="US DOE Joint Genome Institute (JGI-PGF)"/>
            <person name="Copeland A."/>
            <person name="Lucas S."/>
            <person name="Lapidus A."/>
            <person name="Barry K."/>
            <person name="Glavina del Rio T."/>
            <person name="Dalin E."/>
            <person name="Tice H."/>
            <person name="Bruce D."/>
            <person name="Pitluck S."/>
            <person name="Richardson P."/>
        </authorList>
    </citation>
    <scope>NUCLEOTIDE SEQUENCE [LARGE SCALE GENOMIC DNA]</scope>
    <source>
        <strain evidence="2 3">DSM 13031</strain>
    </source>
</reference>
<evidence type="ECO:0000313" key="3">
    <source>
        <dbReference type="Proteomes" id="UP000004162"/>
    </source>
</evidence>
<dbReference type="OrthoDB" id="981227at2"/>
<evidence type="ECO:0000259" key="1">
    <source>
        <dbReference type="Pfam" id="PF19480"/>
    </source>
</evidence>
<dbReference type="NCBIfam" id="TIGR04366">
    <property type="entry name" value="cupin_WbuC"/>
    <property type="match status" value="1"/>
</dbReference>
<name>Q0YTW2_9CHLB</name>
<dbReference type="Pfam" id="PF19480">
    <property type="entry name" value="DUF6016"/>
    <property type="match status" value="1"/>
</dbReference>
<accession>Q0YTW2</accession>
<proteinExistence type="predicted"/>
<keyword evidence="3" id="KW-1185">Reference proteome</keyword>
<feature type="domain" description="Cupin fold metalloprotein WbuC cupin" evidence="1">
    <location>
        <begin position="26"/>
        <end position="103"/>
    </location>
</feature>
<dbReference type="InterPro" id="IPR046058">
    <property type="entry name" value="WbuC_cupin"/>
</dbReference>
<gene>
    <name evidence="2" type="ORF">CferDRAFT_1797</name>
</gene>
<dbReference type="RefSeq" id="WP_006365568.1">
    <property type="nucleotide sequence ID" value="NZ_AASE01000002.1"/>
</dbReference>
<evidence type="ECO:0000313" key="2">
    <source>
        <dbReference type="EMBL" id="EAT59790.1"/>
    </source>
</evidence>
<dbReference type="InterPro" id="IPR011051">
    <property type="entry name" value="RmlC_Cupin_sf"/>
</dbReference>
<sequence>MKSVIKKIGDGVFAAEGSVVRLGTRQISFLKHHAALSVRKRARICTHRSNEDAVHEMLIAISAESYIHPHRHPGKAESFHIVEGSVDVVVFDEAGNIIDVVELGDLSTGRNFYYRISENLFHTILIHTDFLVVHEVTSGPFRANETIQASFAPPESAVDDACAYIEGVKQLVAARNYGRGKKSNTLP</sequence>
<reference evidence="2 3" key="1">
    <citation type="submission" date="2006-07" db="EMBL/GenBank/DDBJ databases">
        <title>Annotation of the draft genome assembly of Chlorobium ferroxidans DSM 13031.</title>
        <authorList>
            <consortium name="US DOE Joint Genome Institute (JGI-ORNL)"/>
            <person name="Larimer F."/>
            <person name="Land M."/>
            <person name="Hauser L."/>
        </authorList>
    </citation>
    <scope>NUCLEOTIDE SEQUENCE [LARGE SCALE GENOMIC DNA]</scope>
    <source>
        <strain evidence="2 3">DSM 13031</strain>
    </source>
</reference>
<dbReference type="Gene3D" id="2.60.120.10">
    <property type="entry name" value="Jelly Rolls"/>
    <property type="match status" value="1"/>
</dbReference>
<dbReference type="AlphaFoldDB" id="Q0YTW2"/>
<dbReference type="InterPro" id="IPR027565">
    <property type="entry name" value="Cupin_WbuC"/>
</dbReference>
<dbReference type="Proteomes" id="UP000004162">
    <property type="component" value="Unassembled WGS sequence"/>
</dbReference>